<dbReference type="InterPro" id="IPR024135">
    <property type="entry name" value="LAMTOR5"/>
</dbReference>
<evidence type="ECO:0000256" key="3">
    <source>
        <dbReference type="ARBA" id="ARBA00007795"/>
    </source>
</evidence>
<keyword evidence="5" id="KW-0458">Lysosome</keyword>
<evidence type="ECO:0000256" key="5">
    <source>
        <dbReference type="ARBA" id="ARBA00023228"/>
    </source>
</evidence>
<dbReference type="GO" id="GO:0005764">
    <property type="term" value="C:lysosome"/>
    <property type="evidence" value="ECO:0007669"/>
    <property type="project" value="UniProtKB-SubCell"/>
</dbReference>
<dbReference type="GO" id="GO:0071230">
    <property type="term" value="P:cellular response to amino acid stimulus"/>
    <property type="evidence" value="ECO:0007669"/>
    <property type="project" value="TreeGrafter"/>
</dbReference>
<dbReference type="InParanoid" id="A0A482XRN3"/>
<comment type="caution">
    <text evidence="7">The sequence shown here is derived from an EMBL/GenBank/DDBJ whole genome shotgun (WGS) entry which is preliminary data.</text>
</comment>
<dbReference type="Gene3D" id="3.30.450.30">
    <property type="entry name" value="Dynein light chain 2a, cytoplasmic"/>
    <property type="match status" value="1"/>
</dbReference>
<comment type="similarity">
    <text evidence="3">Belongs to the LAMTOR5 family.</text>
</comment>
<evidence type="ECO:0000256" key="1">
    <source>
        <dbReference type="ARBA" id="ARBA00004371"/>
    </source>
</evidence>
<dbReference type="FunFam" id="3.30.450.30:FF:000005">
    <property type="entry name" value="Ragulator complex protein LAMTOR5 homolog"/>
    <property type="match status" value="1"/>
</dbReference>
<dbReference type="STRING" id="195883.A0A482XRN3"/>
<dbReference type="GO" id="GO:1904263">
    <property type="term" value="P:positive regulation of TORC1 signaling"/>
    <property type="evidence" value="ECO:0007669"/>
    <property type="project" value="TreeGrafter"/>
</dbReference>
<name>A0A482XRN3_LAOST</name>
<keyword evidence="8" id="KW-1185">Reference proteome</keyword>
<evidence type="ECO:0000256" key="6">
    <source>
        <dbReference type="ARBA" id="ARBA00032692"/>
    </source>
</evidence>
<dbReference type="EMBL" id="QKKF02002849">
    <property type="protein sequence ID" value="RZF48109.1"/>
    <property type="molecule type" value="Genomic_DNA"/>
</dbReference>
<dbReference type="GO" id="GO:0005085">
    <property type="term" value="F:guanyl-nucleotide exchange factor activity"/>
    <property type="evidence" value="ECO:0007669"/>
    <property type="project" value="TreeGrafter"/>
</dbReference>
<proteinExistence type="inferred from homology"/>
<organism evidence="7 8">
    <name type="scientific">Laodelphax striatellus</name>
    <name type="common">Small brown planthopper</name>
    <name type="synonym">Delphax striatella</name>
    <dbReference type="NCBI Taxonomy" id="195883"/>
    <lineage>
        <taxon>Eukaryota</taxon>
        <taxon>Metazoa</taxon>
        <taxon>Ecdysozoa</taxon>
        <taxon>Arthropoda</taxon>
        <taxon>Hexapoda</taxon>
        <taxon>Insecta</taxon>
        <taxon>Pterygota</taxon>
        <taxon>Neoptera</taxon>
        <taxon>Paraneoptera</taxon>
        <taxon>Hemiptera</taxon>
        <taxon>Auchenorrhyncha</taxon>
        <taxon>Fulgoroidea</taxon>
        <taxon>Delphacidae</taxon>
        <taxon>Criomorphinae</taxon>
        <taxon>Laodelphax</taxon>
    </lineage>
</organism>
<dbReference type="OrthoDB" id="76862at2759"/>
<dbReference type="GO" id="GO:0071986">
    <property type="term" value="C:Ragulator complex"/>
    <property type="evidence" value="ECO:0007669"/>
    <property type="project" value="InterPro"/>
</dbReference>
<dbReference type="PANTHER" id="PTHR13342:SF2">
    <property type="entry name" value="RAGULATOR COMPLEX PROTEIN LAMTOR5"/>
    <property type="match status" value="1"/>
</dbReference>
<dbReference type="PANTHER" id="PTHR13342">
    <property type="entry name" value="RAGULATOR COMPLEX PROTEIN LAMTOR5"/>
    <property type="match status" value="1"/>
</dbReference>
<evidence type="ECO:0000313" key="7">
    <source>
        <dbReference type="EMBL" id="RZF48109.1"/>
    </source>
</evidence>
<comment type="subcellular location">
    <subcellularLocation>
        <location evidence="2">Cytoplasm</location>
    </subcellularLocation>
    <subcellularLocation>
        <location evidence="1">Lysosome</location>
    </subcellularLocation>
</comment>
<reference evidence="7 8" key="1">
    <citation type="journal article" date="2017" name="Gigascience">
        <title>Genome sequence of the small brown planthopper, Laodelphax striatellus.</title>
        <authorList>
            <person name="Zhu J."/>
            <person name="Jiang F."/>
            <person name="Wang X."/>
            <person name="Yang P."/>
            <person name="Bao Y."/>
            <person name="Zhao W."/>
            <person name="Wang W."/>
            <person name="Lu H."/>
            <person name="Wang Q."/>
            <person name="Cui N."/>
            <person name="Li J."/>
            <person name="Chen X."/>
            <person name="Luo L."/>
            <person name="Yu J."/>
            <person name="Kang L."/>
            <person name="Cui F."/>
        </authorList>
    </citation>
    <scope>NUCLEOTIDE SEQUENCE [LARGE SCALE GENOMIC DNA]</scope>
    <source>
        <strain evidence="7">Lst14</strain>
    </source>
</reference>
<dbReference type="SMR" id="A0A482XRN3"/>
<dbReference type="GO" id="GO:0043066">
    <property type="term" value="P:negative regulation of apoptotic process"/>
    <property type="evidence" value="ECO:0007669"/>
    <property type="project" value="InterPro"/>
</dbReference>
<evidence type="ECO:0000313" key="8">
    <source>
        <dbReference type="Proteomes" id="UP000291343"/>
    </source>
</evidence>
<dbReference type="Pfam" id="PF16672">
    <property type="entry name" value="LAMTOR5"/>
    <property type="match status" value="1"/>
</dbReference>
<protein>
    <recommendedName>
        <fullName evidence="6">Late endosomal/lysosomal adaptor and MAPK and MTOR activator 5</fullName>
    </recommendedName>
</protein>
<dbReference type="Proteomes" id="UP000291343">
    <property type="component" value="Unassembled WGS sequence"/>
</dbReference>
<evidence type="ECO:0000256" key="4">
    <source>
        <dbReference type="ARBA" id="ARBA00022490"/>
    </source>
</evidence>
<evidence type="ECO:0000256" key="2">
    <source>
        <dbReference type="ARBA" id="ARBA00004496"/>
    </source>
</evidence>
<sequence>MEKNLESCLEEVQSHEDVTGCLLADKLGLCLTASGNAKPEYTGIIAALAKQVSKLEPSAPHPVILLENDTRQCLIQQSGNLTAAIFKTTQSS</sequence>
<dbReference type="FunCoup" id="A0A482XRN3">
    <property type="interactions" value="82"/>
</dbReference>
<gene>
    <name evidence="7" type="ORF">LSTR_LSTR002175</name>
</gene>
<accession>A0A482XRN3</accession>
<dbReference type="AlphaFoldDB" id="A0A482XRN3"/>
<keyword evidence="4" id="KW-0963">Cytoplasm</keyword>